<dbReference type="InterPro" id="IPR016169">
    <property type="entry name" value="FAD-bd_PCMH_sub2"/>
</dbReference>
<evidence type="ECO:0000256" key="3">
    <source>
        <dbReference type="ARBA" id="ARBA00022630"/>
    </source>
</evidence>
<dbReference type="InterPro" id="IPR016166">
    <property type="entry name" value="FAD-bd_PCMH"/>
</dbReference>
<reference evidence="8" key="1">
    <citation type="journal article" date="2019" name="Int. J. Syst. Evol. Microbiol.">
        <title>The Global Catalogue of Microorganisms (GCM) 10K type strain sequencing project: providing services to taxonomists for standard genome sequencing and annotation.</title>
        <authorList>
            <consortium name="The Broad Institute Genomics Platform"/>
            <consortium name="The Broad Institute Genome Sequencing Center for Infectious Disease"/>
            <person name="Wu L."/>
            <person name="Ma J."/>
        </authorList>
    </citation>
    <scope>NUCLEOTIDE SEQUENCE [LARGE SCALE GENOMIC DNA]</scope>
    <source>
        <strain evidence="8">NBRC 111756</strain>
    </source>
</reference>
<dbReference type="PANTHER" id="PTHR42973:SF39">
    <property type="entry name" value="FAD-BINDING PCMH-TYPE DOMAIN-CONTAINING PROTEIN"/>
    <property type="match status" value="1"/>
</dbReference>
<dbReference type="PROSITE" id="PS51387">
    <property type="entry name" value="FAD_PCMH"/>
    <property type="match status" value="1"/>
</dbReference>
<keyword evidence="8" id="KW-1185">Reference proteome</keyword>
<evidence type="ECO:0000259" key="6">
    <source>
        <dbReference type="PROSITE" id="PS51387"/>
    </source>
</evidence>
<evidence type="ECO:0000256" key="4">
    <source>
        <dbReference type="ARBA" id="ARBA00022827"/>
    </source>
</evidence>
<keyword evidence="4" id="KW-0274">FAD</keyword>
<proteinExistence type="inferred from homology"/>
<comment type="cofactor">
    <cofactor evidence="1">
        <name>FAD</name>
        <dbReference type="ChEBI" id="CHEBI:57692"/>
    </cofactor>
</comment>
<evidence type="ECO:0000256" key="2">
    <source>
        <dbReference type="ARBA" id="ARBA00005466"/>
    </source>
</evidence>
<dbReference type="PROSITE" id="PS00862">
    <property type="entry name" value="OX2_COVAL_FAD"/>
    <property type="match status" value="1"/>
</dbReference>
<keyword evidence="3" id="KW-0285">Flavoprotein</keyword>
<evidence type="ECO:0000313" key="8">
    <source>
        <dbReference type="Proteomes" id="UP001596422"/>
    </source>
</evidence>
<evidence type="ECO:0000256" key="1">
    <source>
        <dbReference type="ARBA" id="ARBA00001974"/>
    </source>
</evidence>
<keyword evidence="5" id="KW-0560">Oxidoreductase</keyword>
<dbReference type="RefSeq" id="WP_379911609.1">
    <property type="nucleotide sequence ID" value="NZ_JBHSWE010000001.1"/>
</dbReference>
<dbReference type="InterPro" id="IPR006094">
    <property type="entry name" value="Oxid_FAD_bind_N"/>
</dbReference>
<name>A0ABW2A740_9GAMM</name>
<dbReference type="EMBL" id="JBHSWE010000001">
    <property type="protein sequence ID" value="MFC6673234.1"/>
    <property type="molecule type" value="Genomic_DNA"/>
</dbReference>
<comment type="caution">
    <text evidence="7">The sequence shown here is derived from an EMBL/GenBank/DDBJ whole genome shotgun (WGS) entry which is preliminary data.</text>
</comment>
<dbReference type="InterPro" id="IPR050416">
    <property type="entry name" value="FAD-linked_Oxidoreductase"/>
</dbReference>
<dbReference type="SUPFAM" id="SSF56176">
    <property type="entry name" value="FAD-binding/transporter-associated domain-like"/>
    <property type="match status" value="1"/>
</dbReference>
<protein>
    <submittedName>
        <fullName evidence="7">FAD-binding oxidoreductase</fullName>
    </submittedName>
</protein>
<dbReference type="InterPro" id="IPR006093">
    <property type="entry name" value="Oxy_OxRdtase_FAD_BS"/>
</dbReference>
<feature type="domain" description="FAD-binding PCMH-type" evidence="6">
    <location>
        <begin position="51"/>
        <end position="221"/>
    </location>
</feature>
<dbReference type="Gene3D" id="3.30.43.10">
    <property type="entry name" value="Uridine Diphospho-n-acetylenolpyruvylglucosamine Reductase, domain 2"/>
    <property type="match status" value="1"/>
</dbReference>
<dbReference type="Pfam" id="PF01565">
    <property type="entry name" value="FAD_binding_4"/>
    <property type="match status" value="1"/>
</dbReference>
<accession>A0ABW2A740</accession>
<dbReference type="InterPro" id="IPR036318">
    <property type="entry name" value="FAD-bd_PCMH-like_sf"/>
</dbReference>
<dbReference type="Gene3D" id="3.40.462.20">
    <property type="match status" value="1"/>
</dbReference>
<evidence type="ECO:0000256" key="5">
    <source>
        <dbReference type="ARBA" id="ARBA00023002"/>
    </source>
</evidence>
<dbReference type="Gene3D" id="3.30.465.10">
    <property type="match status" value="1"/>
</dbReference>
<dbReference type="InterPro" id="IPR016167">
    <property type="entry name" value="FAD-bd_PCMH_sub1"/>
</dbReference>
<dbReference type="Proteomes" id="UP001596422">
    <property type="component" value="Unassembled WGS sequence"/>
</dbReference>
<comment type="similarity">
    <text evidence="2">Belongs to the oxygen-dependent FAD-linked oxidoreductase family.</text>
</comment>
<sequence length="339" mass="36543">MSHYSLKLLDGGTAEVPCAAVDVLAAGLRGDLLTPESSHYDWARSVWNAMIDHRPGLIVRCIVPSDVRSAVDFAREHRLLVSVRGGGHNIAGHAVCEGGLMIDVSPMRWVHVDPEASVALVGAGALLGDLDRETLTHGLVTPLGINSTTGIAGLTLGGGFGWLSRRFGLAADNLRSVDLVGADGQLLHASEDENPELFWALRGGGGNFGIVTSFEFTLHRFWPEVLTGLLVYPLDQARTVLRAYREFVATAPDSLSIWGVLRKAPPLPFLEERYRGQEVLILAVCYSGDMKKAPQLVESLHQFGTPLGNTWAASCTATGRRRSIRCCRRGRAITGSPTT</sequence>
<gene>
    <name evidence="7" type="ORF">ACFQDL_26455</name>
</gene>
<dbReference type="PANTHER" id="PTHR42973">
    <property type="entry name" value="BINDING OXIDOREDUCTASE, PUTATIVE (AFU_ORTHOLOGUE AFUA_1G17690)-RELATED"/>
    <property type="match status" value="1"/>
</dbReference>
<evidence type="ECO:0000313" key="7">
    <source>
        <dbReference type="EMBL" id="MFC6673234.1"/>
    </source>
</evidence>
<organism evidence="7 8">
    <name type="scientific">Marinobacterium aestuariivivens</name>
    <dbReference type="NCBI Taxonomy" id="1698799"/>
    <lineage>
        <taxon>Bacteria</taxon>
        <taxon>Pseudomonadati</taxon>
        <taxon>Pseudomonadota</taxon>
        <taxon>Gammaproteobacteria</taxon>
        <taxon>Oceanospirillales</taxon>
        <taxon>Oceanospirillaceae</taxon>
        <taxon>Marinobacterium</taxon>
    </lineage>
</organism>